<organism evidence="1 2">
    <name type="scientific">Rheinheimera soli</name>
    <dbReference type="NCBI Taxonomy" id="443616"/>
    <lineage>
        <taxon>Bacteria</taxon>
        <taxon>Pseudomonadati</taxon>
        <taxon>Pseudomonadota</taxon>
        <taxon>Gammaproteobacteria</taxon>
        <taxon>Chromatiales</taxon>
        <taxon>Chromatiaceae</taxon>
        <taxon>Rheinheimera</taxon>
    </lineage>
</organism>
<comment type="caution">
    <text evidence="1">The sequence shown here is derived from an EMBL/GenBank/DDBJ whole genome shotgun (WGS) entry which is preliminary data.</text>
</comment>
<dbReference type="Proteomes" id="UP001257909">
    <property type="component" value="Unassembled WGS sequence"/>
</dbReference>
<proteinExistence type="predicted"/>
<sequence>MQQLLLIYDGDCPLCRNYVASQRLQKQFGELTLLNARDLPEQAPLLLAELQHHRLIVNQSMLLRVDGRWLKGAEVLQLLASVNEASWRNRLWLYWFQSAGRARFSYPLLRAGRNLLLKLLKIPPLPY</sequence>
<reference evidence="1 2" key="1">
    <citation type="submission" date="2023-07" db="EMBL/GenBank/DDBJ databases">
        <title>Sorghum-associated microbial communities from plants grown in Nebraska, USA.</title>
        <authorList>
            <person name="Schachtman D."/>
        </authorList>
    </citation>
    <scope>NUCLEOTIDE SEQUENCE [LARGE SCALE GENOMIC DNA]</scope>
    <source>
        <strain evidence="1 2">4138</strain>
    </source>
</reference>
<dbReference type="InterPro" id="IPR007263">
    <property type="entry name" value="DCC1-like"/>
</dbReference>
<gene>
    <name evidence="1" type="ORF">J2W69_002703</name>
</gene>
<accession>A0ABU1W197</accession>
<evidence type="ECO:0000313" key="1">
    <source>
        <dbReference type="EMBL" id="MDR7121746.1"/>
    </source>
</evidence>
<dbReference type="EMBL" id="JAVDWR010000009">
    <property type="protein sequence ID" value="MDR7121746.1"/>
    <property type="molecule type" value="Genomic_DNA"/>
</dbReference>
<name>A0ABU1W197_9GAMM</name>
<dbReference type="Pfam" id="PF04134">
    <property type="entry name" value="DCC1-like"/>
    <property type="match status" value="1"/>
</dbReference>
<protein>
    <submittedName>
        <fullName evidence="1">DCC family thiol-disulfide oxidoreductase YuxK</fullName>
    </submittedName>
</protein>
<dbReference type="RefSeq" id="WP_310279322.1">
    <property type="nucleotide sequence ID" value="NZ_JAVDWR010000009.1"/>
</dbReference>
<keyword evidence="2" id="KW-1185">Reference proteome</keyword>
<evidence type="ECO:0000313" key="2">
    <source>
        <dbReference type="Proteomes" id="UP001257909"/>
    </source>
</evidence>